<evidence type="ECO:0000313" key="1">
    <source>
        <dbReference type="EnsemblPlants" id="Solyc09g061820.3.1.1"/>
    </source>
</evidence>
<dbReference type="Proteomes" id="UP000004994">
    <property type="component" value="Chromosome 9"/>
</dbReference>
<reference evidence="1" key="1">
    <citation type="journal article" date="2012" name="Nature">
        <title>The tomato genome sequence provides insights into fleshy fruit evolution.</title>
        <authorList>
            <consortium name="Tomato Genome Consortium"/>
        </authorList>
    </citation>
    <scope>NUCLEOTIDE SEQUENCE [LARGE SCALE GENOMIC DNA]</scope>
    <source>
        <strain evidence="1">cv. Heinz 1706</strain>
    </source>
</reference>
<proteinExistence type="predicted"/>
<evidence type="ECO:0000313" key="2">
    <source>
        <dbReference type="Proteomes" id="UP000004994"/>
    </source>
</evidence>
<organism evidence="1">
    <name type="scientific">Solanum lycopersicum</name>
    <name type="common">Tomato</name>
    <name type="synonym">Lycopersicon esculentum</name>
    <dbReference type="NCBI Taxonomy" id="4081"/>
    <lineage>
        <taxon>Eukaryota</taxon>
        <taxon>Viridiplantae</taxon>
        <taxon>Streptophyta</taxon>
        <taxon>Embryophyta</taxon>
        <taxon>Tracheophyta</taxon>
        <taxon>Spermatophyta</taxon>
        <taxon>Magnoliopsida</taxon>
        <taxon>eudicotyledons</taxon>
        <taxon>Gunneridae</taxon>
        <taxon>Pentapetalae</taxon>
        <taxon>asterids</taxon>
        <taxon>lamiids</taxon>
        <taxon>Solanales</taxon>
        <taxon>Solanaceae</taxon>
        <taxon>Solanoideae</taxon>
        <taxon>Solaneae</taxon>
        <taxon>Solanum</taxon>
        <taxon>Solanum subgen. Lycopersicon</taxon>
    </lineage>
</organism>
<name>A0A3Q7IZ73_SOLLC</name>
<accession>A0A3Q7IZ73</accession>
<dbReference type="STRING" id="4081.A0A3Q7IZ73"/>
<protein>
    <submittedName>
        <fullName evidence="1">Uncharacterized protein</fullName>
    </submittedName>
</protein>
<keyword evidence="2" id="KW-1185">Reference proteome</keyword>
<dbReference type="PaxDb" id="4081-Solyc01g111540.2.1"/>
<dbReference type="InParanoid" id="A0A3Q7IZ73"/>
<dbReference type="AlphaFoldDB" id="A0A3Q7IZ73"/>
<dbReference type="Gramene" id="Solyc09g061820.3.1">
    <property type="protein sequence ID" value="Solyc09g061820.3.1.1"/>
    <property type="gene ID" value="Solyc09g061820.3"/>
</dbReference>
<sequence length="36" mass="4116">MKYKYRTFGDPPSQRSAEDLAFSVARFFAKNGTLTN</sequence>
<reference evidence="1" key="2">
    <citation type="submission" date="2019-01" db="UniProtKB">
        <authorList>
            <consortium name="EnsemblPlants"/>
        </authorList>
    </citation>
    <scope>IDENTIFICATION</scope>
    <source>
        <strain evidence="1">cv. Heinz 1706</strain>
    </source>
</reference>
<dbReference type="EnsemblPlants" id="Solyc09g061820.3.1">
    <property type="protein sequence ID" value="Solyc09g061820.3.1.1"/>
    <property type="gene ID" value="Solyc09g061820.3"/>
</dbReference>